<feature type="transmembrane region" description="Helical" evidence="1">
    <location>
        <begin position="40"/>
        <end position="59"/>
    </location>
</feature>
<organism evidence="2 3">
    <name type="scientific">Morganella morganii</name>
    <name type="common">Proteus morganii</name>
    <dbReference type="NCBI Taxonomy" id="582"/>
    <lineage>
        <taxon>Bacteria</taxon>
        <taxon>Pseudomonadati</taxon>
        <taxon>Pseudomonadota</taxon>
        <taxon>Gammaproteobacteria</taxon>
        <taxon>Enterobacterales</taxon>
        <taxon>Morganellaceae</taxon>
        <taxon>Morganella</taxon>
    </lineage>
</organism>
<name>A0A433ZZ08_MORMO</name>
<feature type="transmembrane region" description="Helical" evidence="1">
    <location>
        <begin position="79"/>
        <end position="101"/>
    </location>
</feature>
<gene>
    <name evidence="2" type="ORF">CKG00_03550</name>
</gene>
<evidence type="ECO:0000313" key="2">
    <source>
        <dbReference type="EMBL" id="RUT67359.1"/>
    </source>
</evidence>
<evidence type="ECO:0000256" key="1">
    <source>
        <dbReference type="SAM" id="Phobius"/>
    </source>
</evidence>
<keyword evidence="1" id="KW-0812">Transmembrane</keyword>
<reference evidence="2 3" key="1">
    <citation type="submission" date="2017-08" db="EMBL/GenBank/DDBJ databases">
        <title>Draft genome sequence of pheromone producing symbiont Morganella morganii, of the female New Zealand grass grub Costelytra giveni.</title>
        <authorList>
            <person name="Laugraud A."/>
            <person name="Young S.D."/>
            <person name="Hurst M.H."/>
        </authorList>
    </citation>
    <scope>NUCLEOTIDE SEQUENCE [LARGE SCALE GENOMIC DNA]</scope>
    <source>
        <strain evidence="2 3">MMsCG</strain>
    </source>
</reference>
<dbReference type="Proteomes" id="UP000286908">
    <property type="component" value="Unassembled WGS sequence"/>
</dbReference>
<dbReference type="AlphaFoldDB" id="A0A433ZZ08"/>
<comment type="caution">
    <text evidence="2">The sequence shown here is derived from an EMBL/GenBank/DDBJ whole genome shotgun (WGS) entry which is preliminary data.</text>
</comment>
<accession>A0A433ZZ08</accession>
<evidence type="ECO:0000313" key="3">
    <source>
        <dbReference type="Proteomes" id="UP000286908"/>
    </source>
</evidence>
<dbReference type="OrthoDB" id="6466767at2"/>
<protein>
    <submittedName>
        <fullName evidence="2">Uncharacterized protein</fullName>
    </submittedName>
</protein>
<dbReference type="EMBL" id="NRQY01000001">
    <property type="protein sequence ID" value="RUT67359.1"/>
    <property type="molecule type" value="Genomic_DNA"/>
</dbReference>
<proteinExistence type="predicted"/>
<sequence>MLAGFYFRVALYTVTGIILTKSINNDQREPPVSADYWDTVYLAGKFMLAVLLLIFLGDLIRFYRNIRREPLITSPQHRFYLTATALAGGGGIFLLLVSHWYPFTV</sequence>
<keyword evidence="1" id="KW-1133">Transmembrane helix</keyword>
<keyword evidence="1" id="KW-0472">Membrane</keyword>